<keyword evidence="3" id="KW-1185">Reference proteome</keyword>
<dbReference type="Proteomes" id="UP000624041">
    <property type="component" value="Unassembled WGS sequence"/>
</dbReference>
<gene>
    <name evidence="2" type="primary">cdaR</name>
    <name evidence="2" type="ORF">GCM10007971_34740</name>
</gene>
<dbReference type="InterPro" id="IPR053154">
    <property type="entry name" value="c-di-AMP_regulator"/>
</dbReference>
<reference evidence="2" key="2">
    <citation type="submission" date="2020-09" db="EMBL/GenBank/DDBJ databases">
        <authorList>
            <person name="Sun Q."/>
            <person name="Ohkuma M."/>
        </authorList>
    </citation>
    <scope>NUCLEOTIDE SEQUENCE</scope>
    <source>
        <strain evidence="2">JCM 17251</strain>
    </source>
</reference>
<dbReference type="Gene3D" id="2.170.120.40">
    <property type="entry name" value="YbbR-like domain"/>
    <property type="match status" value="2"/>
</dbReference>
<comment type="caution">
    <text evidence="2">The sequence shown here is derived from an EMBL/GenBank/DDBJ whole genome shotgun (WGS) entry which is preliminary data.</text>
</comment>
<dbReference type="Gene3D" id="2.170.120.30">
    <property type="match status" value="2"/>
</dbReference>
<evidence type="ECO:0000313" key="3">
    <source>
        <dbReference type="Proteomes" id="UP000624041"/>
    </source>
</evidence>
<proteinExistence type="predicted"/>
<keyword evidence="1" id="KW-1133">Transmembrane helix</keyword>
<dbReference type="Pfam" id="PF07949">
    <property type="entry name" value="YbbR"/>
    <property type="match status" value="3"/>
</dbReference>
<accession>A0A917Y3F5</accession>
<dbReference type="PANTHER" id="PTHR37804">
    <property type="entry name" value="CDAA REGULATORY PROTEIN CDAR"/>
    <property type="match status" value="1"/>
</dbReference>
<name>A0A917Y3F5_9BACI</name>
<sequence>MDNWFQSKWFIRVLALGFAITLFIFVNVESNSSSSESAIPGRNSQTQTLDDVPVEIDINSDDYVVSGVPEYATVTLEGSPATIMPAIFNRNFTVYVDLQGLGEGNHTVELQHTASDDISVYIEPKTIEVSIEERASQEFPITVEFLNTDQLPPGVEVGGYELDQSSVQITTSRRIMEQIGVVKIYVDVAGQETSISNREVPVNVYDTQGNELQVRLDRETVVISVDFVSPSKVVPIDIETTGELPEGFSLLSISANLDEVEIFAVSDILEQIESISTEEIDLSEITESGTIDVGFDLPDGVYTGKLETIEVSVEIEEARVLEDMAIEEEELGDGLAVTFVEPSKAEMDITVTGNETFLRELSPDDFRVLVDLAGLEPGEHLVPVEVEWDEVEDVTVTPEFEEITVEIE</sequence>
<dbReference type="EMBL" id="BMOS01000038">
    <property type="protein sequence ID" value="GGN65658.1"/>
    <property type="molecule type" value="Genomic_DNA"/>
</dbReference>
<reference evidence="2" key="1">
    <citation type="journal article" date="2014" name="Int. J. Syst. Evol. Microbiol.">
        <title>Complete genome sequence of Corynebacterium casei LMG S-19264T (=DSM 44701T), isolated from a smear-ripened cheese.</title>
        <authorList>
            <consortium name="US DOE Joint Genome Institute (JGI-PGF)"/>
            <person name="Walter F."/>
            <person name="Albersmeier A."/>
            <person name="Kalinowski J."/>
            <person name="Ruckert C."/>
        </authorList>
    </citation>
    <scope>NUCLEOTIDE SEQUENCE</scope>
    <source>
        <strain evidence="2">JCM 17251</strain>
    </source>
</reference>
<dbReference type="InterPro" id="IPR012505">
    <property type="entry name" value="YbbR"/>
</dbReference>
<protein>
    <submittedName>
        <fullName evidence="2">CdaA regulatory protein CdaR</fullName>
    </submittedName>
</protein>
<evidence type="ECO:0000313" key="2">
    <source>
        <dbReference type="EMBL" id="GGN65658.1"/>
    </source>
</evidence>
<organism evidence="2 3">
    <name type="scientific">Oceanobacillus indicireducens</name>
    <dbReference type="NCBI Taxonomy" id="1004261"/>
    <lineage>
        <taxon>Bacteria</taxon>
        <taxon>Bacillati</taxon>
        <taxon>Bacillota</taxon>
        <taxon>Bacilli</taxon>
        <taxon>Bacillales</taxon>
        <taxon>Bacillaceae</taxon>
        <taxon>Oceanobacillus</taxon>
    </lineage>
</organism>
<dbReference type="AlphaFoldDB" id="A0A917Y3F5"/>
<dbReference type="RefSeq" id="WP_188859211.1">
    <property type="nucleotide sequence ID" value="NZ_BMOS01000038.1"/>
</dbReference>
<keyword evidence="1" id="KW-0812">Transmembrane</keyword>
<feature type="transmembrane region" description="Helical" evidence="1">
    <location>
        <begin position="9"/>
        <end position="28"/>
    </location>
</feature>
<keyword evidence="1" id="KW-0472">Membrane</keyword>
<evidence type="ECO:0000256" key="1">
    <source>
        <dbReference type="SAM" id="Phobius"/>
    </source>
</evidence>
<dbReference type="PANTHER" id="PTHR37804:SF1">
    <property type="entry name" value="CDAA REGULATORY PROTEIN CDAR"/>
    <property type="match status" value="1"/>
</dbReference>